<dbReference type="InterPro" id="IPR023940">
    <property type="entry name" value="DHDPR_bac"/>
</dbReference>
<dbReference type="OMA" id="GKQIVAM"/>
<comment type="catalytic activity">
    <reaction evidence="15">
        <text>(S)-2,3,4,5-tetrahydrodipicolinate + NAD(+) + H2O = (2S,4S)-4-hydroxy-2,3,4,5-tetrahydrodipicolinate + NADH + H(+)</text>
        <dbReference type="Rhea" id="RHEA:35323"/>
        <dbReference type="ChEBI" id="CHEBI:15377"/>
        <dbReference type="ChEBI" id="CHEBI:15378"/>
        <dbReference type="ChEBI" id="CHEBI:16845"/>
        <dbReference type="ChEBI" id="CHEBI:57540"/>
        <dbReference type="ChEBI" id="CHEBI:57945"/>
        <dbReference type="ChEBI" id="CHEBI:67139"/>
        <dbReference type="EC" id="1.17.1.8"/>
    </reaction>
</comment>
<evidence type="ECO:0000256" key="12">
    <source>
        <dbReference type="ARBA" id="ARBA00037922"/>
    </source>
</evidence>
<evidence type="ECO:0000256" key="16">
    <source>
        <dbReference type="ARBA" id="ARBA00057936"/>
    </source>
</evidence>
<accession>A0A4Y7LFQ1</accession>
<comment type="similarity">
    <text evidence="2">Belongs to the DapB family.</text>
</comment>
<dbReference type="InterPro" id="IPR011859">
    <property type="entry name" value="Dihydrodipicolinate_Rdtase_pln"/>
</dbReference>
<keyword evidence="6" id="KW-0521">NADP</keyword>
<dbReference type="GO" id="GO:0008839">
    <property type="term" value="F:4-hydroxy-tetrahydrodipicolinate reductase"/>
    <property type="evidence" value="ECO:0007669"/>
    <property type="project" value="UniProtKB-EC"/>
</dbReference>
<evidence type="ECO:0000256" key="14">
    <source>
        <dbReference type="ARBA" id="ARBA00049080"/>
    </source>
</evidence>
<dbReference type="InterPro" id="IPR036291">
    <property type="entry name" value="NAD(P)-bd_dom_sf"/>
</dbReference>
<keyword evidence="11" id="KW-0457">Lysine biosynthesis</keyword>
<keyword evidence="20" id="KW-1185">Reference proteome</keyword>
<evidence type="ECO:0000256" key="10">
    <source>
        <dbReference type="ARBA" id="ARBA00023027"/>
    </source>
</evidence>
<evidence type="ECO:0000313" key="19">
    <source>
        <dbReference type="EMBL" id="RZC83767.1"/>
    </source>
</evidence>
<dbReference type="EC" id="1.17.1.8" evidence="13"/>
<keyword evidence="7" id="KW-0220">Diaminopimelate biosynthesis</keyword>
<sequence>MSSFSILKSPSKPLFFVSNQLEKQFSASDLHVSQFINGQQFHKPSISKPFTSTSSSINKKPITAITATQKNDKPLSSSSSSMSLSVSEENLAFPIMVNGCTGKMGKAIIEAGVSAGLQVVPVSFGSESKSGQIVEVGGKEIHIYGPSRRENILTSLLKENPNMIVIDFTVPATVNANAELYSKVGVPFVMGTTGGDREMLYNTVEKSKGYAVISPQMGKQVVAFIAAMDIMAEQFPGAFSGYSLEVIESHQSSKLDPSGTAKDVIKCFQKLGISYELDQMQQVRDPEQQLEMVGVPEEHLQGHAFHVYHLTSPDKTVSFEFQHNVCGTSIYAEGAIDAAIFLAKKVQSKADRHIYSMIDVLREGNMR</sequence>
<dbReference type="NCBIfam" id="TIGR02130">
    <property type="entry name" value="dapB_plant"/>
    <property type="match status" value="1"/>
</dbReference>
<evidence type="ECO:0000256" key="4">
    <source>
        <dbReference type="ARBA" id="ARBA00022605"/>
    </source>
</evidence>
<evidence type="ECO:0000256" key="7">
    <source>
        <dbReference type="ARBA" id="ARBA00022915"/>
    </source>
</evidence>
<evidence type="ECO:0000256" key="1">
    <source>
        <dbReference type="ARBA" id="ARBA00004229"/>
    </source>
</evidence>
<evidence type="ECO:0000256" key="13">
    <source>
        <dbReference type="ARBA" id="ARBA00038983"/>
    </source>
</evidence>
<evidence type="ECO:0000256" key="8">
    <source>
        <dbReference type="ARBA" id="ARBA00022946"/>
    </source>
</evidence>
<dbReference type="Pfam" id="PF05173">
    <property type="entry name" value="DapB_C"/>
    <property type="match status" value="1"/>
</dbReference>
<comment type="pathway">
    <text evidence="12">Amino-acid biosynthesis; L-lysine biosynthesis via DAP pathway; (S)-tetrahydrodipicolinate from L-aspartate: step 4/4.</text>
</comment>
<organism evidence="19 20">
    <name type="scientific">Papaver somniferum</name>
    <name type="common">Opium poppy</name>
    <dbReference type="NCBI Taxonomy" id="3469"/>
    <lineage>
        <taxon>Eukaryota</taxon>
        <taxon>Viridiplantae</taxon>
        <taxon>Streptophyta</taxon>
        <taxon>Embryophyta</taxon>
        <taxon>Tracheophyta</taxon>
        <taxon>Spermatophyta</taxon>
        <taxon>Magnoliopsida</taxon>
        <taxon>Ranunculales</taxon>
        <taxon>Papaveraceae</taxon>
        <taxon>Papaveroideae</taxon>
        <taxon>Papaver</taxon>
    </lineage>
</organism>
<evidence type="ECO:0000256" key="2">
    <source>
        <dbReference type="ARBA" id="ARBA00006642"/>
    </source>
</evidence>
<evidence type="ECO:0000256" key="3">
    <source>
        <dbReference type="ARBA" id="ARBA00022528"/>
    </source>
</evidence>
<evidence type="ECO:0000256" key="5">
    <source>
        <dbReference type="ARBA" id="ARBA00022640"/>
    </source>
</evidence>
<dbReference type="Pfam" id="PF01113">
    <property type="entry name" value="DapB_N"/>
    <property type="match status" value="1"/>
</dbReference>
<feature type="domain" description="Dihydrodipicolinate reductase N-terminal" evidence="17">
    <location>
        <begin position="94"/>
        <end position="216"/>
    </location>
</feature>
<dbReference type="OrthoDB" id="10259487at2759"/>
<dbReference type="InterPro" id="IPR000846">
    <property type="entry name" value="DapB_N"/>
</dbReference>
<keyword evidence="3" id="KW-0150">Chloroplast</keyword>
<comment type="function">
    <text evidence="16">Catalyzes the conversion of 4-hydroxy-tetrahydrodipicolinate (HTPA) to tetrahydrodipicolinate.</text>
</comment>
<dbReference type="Gene3D" id="3.30.360.10">
    <property type="entry name" value="Dihydrodipicolinate Reductase, domain 2"/>
    <property type="match status" value="1"/>
</dbReference>
<comment type="catalytic activity">
    <reaction evidence="14">
        <text>(S)-2,3,4,5-tetrahydrodipicolinate + NADP(+) + H2O = (2S,4S)-4-hydroxy-2,3,4,5-tetrahydrodipicolinate + NADPH + H(+)</text>
        <dbReference type="Rhea" id="RHEA:35331"/>
        <dbReference type="ChEBI" id="CHEBI:15377"/>
        <dbReference type="ChEBI" id="CHEBI:15378"/>
        <dbReference type="ChEBI" id="CHEBI:16845"/>
        <dbReference type="ChEBI" id="CHEBI:57783"/>
        <dbReference type="ChEBI" id="CHEBI:58349"/>
        <dbReference type="ChEBI" id="CHEBI:67139"/>
        <dbReference type="EC" id="1.17.1.8"/>
    </reaction>
</comment>
<dbReference type="SUPFAM" id="SSF51735">
    <property type="entry name" value="NAD(P)-binding Rossmann-fold domains"/>
    <property type="match status" value="1"/>
</dbReference>
<dbReference type="GO" id="GO:0009570">
    <property type="term" value="C:chloroplast stroma"/>
    <property type="evidence" value="ECO:0007669"/>
    <property type="project" value="TreeGrafter"/>
</dbReference>
<evidence type="ECO:0000259" key="18">
    <source>
        <dbReference type="Pfam" id="PF05173"/>
    </source>
</evidence>
<proteinExistence type="inferred from homology"/>
<feature type="domain" description="Dihydrodipicolinate reductase C-terminal" evidence="18">
    <location>
        <begin position="221"/>
        <end position="361"/>
    </location>
</feature>
<dbReference type="FunFam" id="3.30.360.10:FF:000037">
    <property type="entry name" value="4-hydroxy-tetrahydrodipicolinate reductase 2, chloroplastic"/>
    <property type="match status" value="1"/>
</dbReference>
<dbReference type="EMBL" id="CM010725">
    <property type="protein sequence ID" value="RZC83767.1"/>
    <property type="molecule type" value="Genomic_DNA"/>
</dbReference>
<dbReference type="STRING" id="3469.A0A4Y7LFQ1"/>
<dbReference type="Gramene" id="RZC83767">
    <property type="protein sequence ID" value="RZC83767"/>
    <property type="gene ID" value="C5167_046553"/>
</dbReference>
<keyword evidence="4" id="KW-0028">Amino-acid biosynthesis</keyword>
<evidence type="ECO:0000256" key="11">
    <source>
        <dbReference type="ARBA" id="ARBA00023154"/>
    </source>
</evidence>
<evidence type="ECO:0000256" key="9">
    <source>
        <dbReference type="ARBA" id="ARBA00023002"/>
    </source>
</evidence>
<evidence type="ECO:0000313" key="20">
    <source>
        <dbReference type="Proteomes" id="UP000316621"/>
    </source>
</evidence>
<dbReference type="GO" id="GO:0019877">
    <property type="term" value="P:diaminopimelate biosynthetic process"/>
    <property type="evidence" value="ECO:0007669"/>
    <property type="project" value="UniProtKB-KW"/>
</dbReference>
<dbReference type="PANTHER" id="PTHR20836:SF0">
    <property type="entry name" value="4-HYDROXY-TETRAHYDRODIPICOLINATE REDUCTASE 1, CHLOROPLASTIC-RELATED"/>
    <property type="match status" value="1"/>
</dbReference>
<evidence type="ECO:0000256" key="6">
    <source>
        <dbReference type="ARBA" id="ARBA00022857"/>
    </source>
</evidence>
<dbReference type="GO" id="GO:0070402">
    <property type="term" value="F:NADPH binding"/>
    <property type="evidence" value="ECO:0007669"/>
    <property type="project" value="InterPro"/>
</dbReference>
<comment type="subcellular location">
    <subcellularLocation>
        <location evidence="1">Plastid</location>
        <location evidence="1">Chloroplast</location>
    </subcellularLocation>
</comment>
<keyword evidence="8" id="KW-0809">Transit peptide</keyword>
<keyword evidence="9" id="KW-0560">Oxidoreductase</keyword>
<evidence type="ECO:0000256" key="15">
    <source>
        <dbReference type="ARBA" id="ARBA00049396"/>
    </source>
</evidence>
<protein>
    <recommendedName>
        <fullName evidence="13">4-hydroxy-tetrahydrodipicolinate reductase</fullName>
        <ecNumber evidence="13">1.17.1.8</ecNumber>
    </recommendedName>
</protein>
<dbReference type="InterPro" id="IPR022663">
    <property type="entry name" value="DapB_C"/>
</dbReference>
<dbReference type="FunFam" id="3.40.50.720:FF:000264">
    <property type="entry name" value="4-hydroxy-tetrahydrodipicolinate reductase 2 chloroplastic"/>
    <property type="match status" value="1"/>
</dbReference>
<gene>
    <name evidence="19" type="ORF">C5167_046553</name>
</gene>
<reference evidence="19 20" key="1">
    <citation type="journal article" date="2018" name="Science">
        <title>The opium poppy genome and morphinan production.</title>
        <authorList>
            <person name="Guo L."/>
            <person name="Winzer T."/>
            <person name="Yang X."/>
            <person name="Li Y."/>
            <person name="Ning Z."/>
            <person name="He Z."/>
            <person name="Teodor R."/>
            <person name="Lu Y."/>
            <person name="Bowser T.A."/>
            <person name="Graham I.A."/>
            <person name="Ye K."/>
        </authorList>
    </citation>
    <scope>NUCLEOTIDE SEQUENCE [LARGE SCALE GENOMIC DNA]</scope>
    <source>
        <strain evidence="20">cv. HN1</strain>
        <tissue evidence="19">Leaves</tissue>
    </source>
</reference>
<dbReference type="GO" id="GO:0009089">
    <property type="term" value="P:lysine biosynthetic process via diaminopimelate"/>
    <property type="evidence" value="ECO:0007669"/>
    <property type="project" value="InterPro"/>
</dbReference>
<keyword evidence="5" id="KW-0934">Plastid</keyword>
<dbReference type="Proteomes" id="UP000316621">
    <property type="component" value="Chromosome 11"/>
</dbReference>
<keyword evidence="10" id="KW-0520">NAD</keyword>
<evidence type="ECO:0000259" key="17">
    <source>
        <dbReference type="Pfam" id="PF01113"/>
    </source>
</evidence>
<dbReference type="AlphaFoldDB" id="A0A4Y7LFQ1"/>
<dbReference type="Gene3D" id="3.40.50.720">
    <property type="entry name" value="NAD(P)-binding Rossmann-like Domain"/>
    <property type="match status" value="1"/>
</dbReference>
<name>A0A4Y7LFQ1_PAPSO</name>
<dbReference type="PANTHER" id="PTHR20836">
    <property type="entry name" value="DIHYDRODIPICOLINATE REDUCTASE"/>
    <property type="match status" value="1"/>
</dbReference>
<dbReference type="CDD" id="cd02274">
    <property type="entry name" value="DHDPR_N"/>
    <property type="match status" value="1"/>
</dbReference>